<dbReference type="Pfam" id="PF13439">
    <property type="entry name" value="Glyco_transf_4"/>
    <property type="match status" value="1"/>
</dbReference>
<gene>
    <name evidence="3" type="ORF">CJD35_17350</name>
</gene>
<dbReference type="Proteomes" id="UP000217141">
    <property type="component" value="Chromosome II"/>
</dbReference>
<dbReference type="InterPro" id="IPR050194">
    <property type="entry name" value="Glycosyltransferase_grp1"/>
</dbReference>
<dbReference type="Pfam" id="PF00534">
    <property type="entry name" value="Glycos_transf_1"/>
    <property type="match status" value="1"/>
</dbReference>
<protein>
    <submittedName>
        <fullName evidence="3">Glycosyl transferase family 1</fullName>
    </submittedName>
</protein>
<dbReference type="AlphaFoldDB" id="A0A249MY96"/>
<proteinExistence type="predicted"/>
<reference evidence="3 4" key="1">
    <citation type="submission" date="2017-08" db="EMBL/GenBank/DDBJ databases">
        <title>Whole Genome Sequence of Sphingobium hydrophobicum C1: Insights into Adaption to the Electronic-waste Contaminated Sediment.</title>
        <authorList>
            <person name="Song D."/>
            <person name="Chen X."/>
            <person name="Xu M."/>
        </authorList>
    </citation>
    <scope>NUCLEOTIDE SEQUENCE [LARGE SCALE GENOMIC DNA]</scope>
    <source>
        <strain evidence="3 4">C1</strain>
    </source>
</reference>
<accession>A0A249MY96</accession>
<sequence>MRIVDICAFYAPQGGGVKTYVRHKMLAGPARGHEIIILAPAAQAHVEYFGDHGRIEYVPGRRFPLDGRYHYFHDEAALHARLDALRPDLVEASTPWGSASMVANWRGDVPRSLIMHADPLGNYAYRWFRSLASREQIDRGFDWFWRHLRRLDARFDHIVCASDELATRLVNGGLRHVVTNRMGVQPGIFSPRHRDPDLRRRLLQWCDLDEDALLLFGAGRHAPEKRWPMIIEAVTACGFDRPVGLVIAGDGRARASVQRAAADNPHVRLMAPITDRHGFASLLASADALVHGSESETFCMIAAEARASGIPMFLPDGGAAADHLVPGAGHHYRAADASSLAAAIRLFLAQGPSGHLANASAAAIDTRTMDAHFADLFTLYEATRRSLPIAA</sequence>
<evidence type="ECO:0000313" key="3">
    <source>
        <dbReference type="EMBL" id="ASY46242.1"/>
    </source>
</evidence>
<keyword evidence="3" id="KW-0808">Transferase</keyword>
<dbReference type="SUPFAM" id="SSF53756">
    <property type="entry name" value="UDP-Glycosyltransferase/glycogen phosphorylase"/>
    <property type="match status" value="1"/>
</dbReference>
<dbReference type="GO" id="GO:0016758">
    <property type="term" value="F:hexosyltransferase activity"/>
    <property type="evidence" value="ECO:0007669"/>
    <property type="project" value="TreeGrafter"/>
</dbReference>
<dbReference type="InterPro" id="IPR028098">
    <property type="entry name" value="Glyco_trans_4-like_N"/>
</dbReference>
<evidence type="ECO:0000313" key="4">
    <source>
        <dbReference type="Proteomes" id="UP000217141"/>
    </source>
</evidence>
<organism evidence="3 4">
    <name type="scientific">Sphingobium xenophagum</name>
    <dbReference type="NCBI Taxonomy" id="121428"/>
    <lineage>
        <taxon>Bacteria</taxon>
        <taxon>Pseudomonadati</taxon>
        <taxon>Pseudomonadota</taxon>
        <taxon>Alphaproteobacteria</taxon>
        <taxon>Sphingomonadales</taxon>
        <taxon>Sphingomonadaceae</taxon>
        <taxon>Sphingobium</taxon>
    </lineage>
</organism>
<feature type="domain" description="Glycosyltransferase subfamily 4-like N-terminal" evidence="2">
    <location>
        <begin position="15"/>
        <end position="175"/>
    </location>
</feature>
<evidence type="ECO:0000259" key="2">
    <source>
        <dbReference type="Pfam" id="PF13439"/>
    </source>
</evidence>
<dbReference type="RefSeq" id="WP_017181629.1">
    <property type="nucleotide sequence ID" value="NZ_CP022746.1"/>
</dbReference>
<dbReference type="PANTHER" id="PTHR45947:SF3">
    <property type="entry name" value="SULFOQUINOVOSYL TRANSFERASE SQD2"/>
    <property type="match status" value="1"/>
</dbReference>
<dbReference type="InterPro" id="IPR001296">
    <property type="entry name" value="Glyco_trans_1"/>
</dbReference>
<name>A0A249MY96_SPHXE</name>
<evidence type="ECO:0000259" key="1">
    <source>
        <dbReference type="Pfam" id="PF00534"/>
    </source>
</evidence>
<dbReference type="Gene3D" id="3.40.50.2000">
    <property type="entry name" value="Glycogen Phosphorylase B"/>
    <property type="match status" value="2"/>
</dbReference>
<dbReference type="KEGG" id="shyd:CJD35_17350"/>
<dbReference type="PANTHER" id="PTHR45947">
    <property type="entry name" value="SULFOQUINOVOSYL TRANSFERASE SQD2"/>
    <property type="match status" value="1"/>
</dbReference>
<dbReference type="EMBL" id="CP022746">
    <property type="protein sequence ID" value="ASY46242.1"/>
    <property type="molecule type" value="Genomic_DNA"/>
</dbReference>
<feature type="domain" description="Glycosyl transferase family 1" evidence="1">
    <location>
        <begin position="209"/>
        <end position="351"/>
    </location>
</feature>